<evidence type="ECO:0000256" key="1">
    <source>
        <dbReference type="SAM" id="MobiDB-lite"/>
    </source>
</evidence>
<sequence length="503" mass="55307">MTLPHVLSNAGASGLQRWSYAETRAFKENAQAKSRDDEGFGRGTGTEHDTLSVIPTAITRQVILSQSSNTRQNRVVRSSQLERRLLKAKLPFWQTSKFKDTRNALAFVGVGGGVYYAQRKTHFITNWHNKFKAWRNKGKEEDAKKTDGKEQPAKTDGKDAPPKPDPKKEDPQQEDPNKPYLVWHDSRYPLGRPTTPTAPAPAPATPQTQTGEGASVPTGAGTTSLNRDPAPVQRRSVQSSTDLEPRGIGNLMAAGLGLGIGLLGVKYFTGGFSSKHPKEAKDFAVHRDQASLPGADKLTPKDVTSTQNTKPSEAVHADKVEQAETKTKDAPLPEKKTEQSHPTKDVVPTTTTPPAATSPEKKEEVAHPAKEQAPPVAASTAHNPDESLVYPAVVDEHHHAHHLRESEMLQQRALAGKTRLERRTPIRLGFPNWFEKWAPYITGISTGAATTMLMRQHRKKPSQVKPELIKGDFLPNLAKGRKNSRRRSLQEDLFGASLVDLDI</sequence>
<feature type="region of interest" description="Disordered" evidence="1">
    <location>
        <begin position="29"/>
        <end position="48"/>
    </location>
</feature>
<dbReference type="EMBL" id="CCYA01000254">
    <property type="protein sequence ID" value="CEH17006.1"/>
    <property type="molecule type" value="Genomic_DNA"/>
</dbReference>
<feature type="compositionally biased region" description="Low complexity" evidence="1">
    <location>
        <begin position="348"/>
        <end position="357"/>
    </location>
</feature>
<reference evidence="3" key="1">
    <citation type="submission" date="2014-09" db="EMBL/GenBank/DDBJ databases">
        <authorList>
            <person name="Sharma Rahul"/>
            <person name="Thines Marco"/>
        </authorList>
    </citation>
    <scope>NUCLEOTIDE SEQUENCE [LARGE SCALE GENOMIC DNA]</scope>
</reference>
<evidence type="ECO:0000313" key="2">
    <source>
        <dbReference type="EMBL" id="CEH17006.1"/>
    </source>
</evidence>
<keyword evidence="3" id="KW-1185">Reference proteome</keyword>
<dbReference type="STRING" id="401625.A0A0P1BLF7"/>
<feature type="region of interest" description="Disordered" evidence="1">
    <location>
        <begin position="291"/>
        <end position="382"/>
    </location>
</feature>
<feature type="region of interest" description="Disordered" evidence="1">
    <location>
        <begin position="135"/>
        <end position="248"/>
    </location>
</feature>
<organism evidence="2 3">
    <name type="scientific">Ceraceosorus bombacis</name>
    <dbReference type="NCBI Taxonomy" id="401625"/>
    <lineage>
        <taxon>Eukaryota</taxon>
        <taxon>Fungi</taxon>
        <taxon>Dikarya</taxon>
        <taxon>Basidiomycota</taxon>
        <taxon>Ustilaginomycotina</taxon>
        <taxon>Exobasidiomycetes</taxon>
        <taxon>Ceraceosorales</taxon>
        <taxon>Ceraceosoraceae</taxon>
        <taxon>Ceraceosorus</taxon>
    </lineage>
</organism>
<feature type="compositionally biased region" description="Basic and acidic residues" evidence="1">
    <location>
        <begin position="313"/>
        <end position="344"/>
    </location>
</feature>
<feature type="compositionally biased region" description="Polar residues" evidence="1">
    <location>
        <begin position="302"/>
        <end position="311"/>
    </location>
</feature>
<accession>A0A0P1BLF7</accession>
<feature type="compositionally biased region" description="Basic and acidic residues" evidence="1">
    <location>
        <begin position="137"/>
        <end position="177"/>
    </location>
</feature>
<feature type="compositionally biased region" description="Basic and acidic residues" evidence="1">
    <location>
        <begin position="359"/>
        <end position="370"/>
    </location>
</feature>
<evidence type="ECO:0000313" key="3">
    <source>
        <dbReference type="Proteomes" id="UP000054845"/>
    </source>
</evidence>
<dbReference type="OrthoDB" id="10363917at2759"/>
<dbReference type="Proteomes" id="UP000054845">
    <property type="component" value="Unassembled WGS sequence"/>
</dbReference>
<dbReference type="AlphaFoldDB" id="A0A0P1BLF7"/>
<feature type="compositionally biased region" description="Basic and acidic residues" evidence="1">
    <location>
        <begin position="33"/>
        <end position="48"/>
    </location>
</feature>
<name>A0A0P1BLF7_9BASI</name>
<protein>
    <submittedName>
        <fullName evidence="2">Uncharacterized protein</fullName>
    </submittedName>
</protein>
<proteinExistence type="predicted"/>